<evidence type="ECO:0000256" key="1">
    <source>
        <dbReference type="SAM" id="Phobius"/>
    </source>
</evidence>
<evidence type="ECO:0008006" key="4">
    <source>
        <dbReference type="Google" id="ProtNLM"/>
    </source>
</evidence>
<feature type="transmembrane region" description="Helical" evidence="1">
    <location>
        <begin position="173"/>
        <end position="190"/>
    </location>
</feature>
<feature type="transmembrane region" description="Helical" evidence="1">
    <location>
        <begin position="196"/>
        <end position="218"/>
    </location>
</feature>
<protein>
    <recommendedName>
        <fullName evidence="4">ABC transporter permease</fullName>
    </recommendedName>
</protein>
<dbReference type="Pfam" id="PF12730">
    <property type="entry name" value="ABC2_membrane_4"/>
    <property type="match status" value="1"/>
</dbReference>
<sequence length="227" mass="25852">MLKLMSLEMRKVNFGRYINSSMAACFAVTGFLFFMLYVDRDLYTASSTDFFFLVDSITRMVFIVFSGVLISRLVIEEYNDKTITLMFTYPISRKKLISSKLLIIICFTFFSILLSRIFATVVLTMLDNSLNFIEGDITFQMIIEHFRNTILYDFSASGISLFPLFLGMLKKSVRTTIITSIIIAAFFGASNEDLSIGSFIVIPLTLTIIGVVASYFSIRNIEHKDVF</sequence>
<evidence type="ECO:0000313" key="3">
    <source>
        <dbReference type="Proteomes" id="UP000321558"/>
    </source>
</evidence>
<dbReference type="OrthoDB" id="9784784at2"/>
<proteinExistence type="predicted"/>
<feature type="transmembrane region" description="Helical" evidence="1">
    <location>
        <begin position="101"/>
        <end position="126"/>
    </location>
</feature>
<evidence type="ECO:0000313" key="2">
    <source>
        <dbReference type="EMBL" id="GEN87566.1"/>
    </source>
</evidence>
<comment type="caution">
    <text evidence="2">The sequence shown here is derived from an EMBL/GenBank/DDBJ whole genome shotgun (WGS) entry which is preliminary data.</text>
</comment>
<accession>A0A511ZJE6</accession>
<dbReference type="EMBL" id="BJYM01000008">
    <property type="protein sequence ID" value="GEN87566.1"/>
    <property type="molecule type" value="Genomic_DNA"/>
</dbReference>
<keyword evidence="1" id="KW-1133">Transmembrane helix</keyword>
<feature type="transmembrane region" description="Helical" evidence="1">
    <location>
        <begin position="50"/>
        <end position="75"/>
    </location>
</feature>
<dbReference type="AlphaFoldDB" id="A0A511ZJE6"/>
<keyword evidence="1" id="KW-0812">Transmembrane</keyword>
<keyword evidence="3" id="KW-1185">Reference proteome</keyword>
<organism evidence="2 3">
    <name type="scientific">Oceanobacillus sojae</name>
    <dbReference type="NCBI Taxonomy" id="582851"/>
    <lineage>
        <taxon>Bacteria</taxon>
        <taxon>Bacillati</taxon>
        <taxon>Bacillota</taxon>
        <taxon>Bacilli</taxon>
        <taxon>Bacillales</taxon>
        <taxon>Bacillaceae</taxon>
        <taxon>Oceanobacillus</taxon>
    </lineage>
</organism>
<name>A0A511ZJE6_9BACI</name>
<reference evidence="2 3" key="1">
    <citation type="submission" date="2019-07" db="EMBL/GenBank/DDBJ databases">
        <title>Whole genome shotgun sequence of Oceanobacillus sojae NBRC 105379.</title>
        <authorList>
            <person name="Hosoyama A."/>
            <person name="Uohara A."/>
            <person name="Ohji S."/>
            <person name="Ichikawa N."/>
        </authorList>
    </citation>
    <scope>NUCLEOTIDE SEQUENCE [LARGE SCALE GENOMIC DNA]</scope>
    <source>
        <strain evidence="2 3">NBRC 105379</strain>
    </source>
</reference>
<feature type="transmembrane region" description="Helical" evidence="1">
    <location>
        <begin position="21"/>
        <end position="38"/>
    </location>
</feature>
<dbReference type="Proteomes" id="UP000321558">
    <property type="component" value="Unassembled WGS sequence"/>
</dbReference>
<gene>
    <name evidence="2" type="primary">ycbO</name>
    <name evidence="2" type="ORF">OSO01_23050</name>
</gene>
<keyword evidence="1" id="KW-0472">Membrane</keyword>
<dbReference type="STRING" id="582851.GCA_900162665_00730"/>